<dbReference type="GO" id="GO:0005829">
    <property type="term" value="C:cytosol"/>
    <property type="evidence" value="ECO:0007669"/>
    <property type="project" value="TreeGrafter"/>
</dbReference>
<accession>A0A7T0BYY4</accession>
<dbReference type="EC" id="2.7.2.3" evidence="3 8"/>
<protein>
    <recommendedName>
        <fullName evidence="3 8">Phosphoglycerate kinase</fullName>
        <ecNumber evidence="3 8">2.7.2.3</ecNumber>
    </recommendedName>
</protein>
<comment type="similarity">
    <text evidence="2 8">Belongs to the phosphoglycerate kinase family.</text>
</comment>
<dbReference type="PANTHER" id="PTHR11406">
    <property type="entry name" value="PHOSPHOGLYCERATE KINASE"/>
    <property type="match status" value="1"/>
</dbReference>
<evidence type="ECO:0000256" key="7">
    <source>
        <dbReference type="ARBA" id="ARBA00022840"/>
    </source>
</evidence>
<proteinExistence type="inferred from homology"/>
<evidence type="ECO:0000313" key="9">
    <source>
        <dbReference type="EMBL" id="QPJ63426.1"/>
    </source>
</evidence>
<dbReference type="GO" id="GO:0006096">
    <property type="term" value="P:glycolytic process"/>
    <property type="evidence" value="ECO:0007669"/>
    <property type="project" value="InterPro"/>
</dbReference>
<keyword evidence="4 8" id="KW-0808">Transferase</keyword>
<dbReference type="Proteomes" id="UP000594688">
    <property type="component" value="Chromosome"/>
</dbReference>
<dbReference type="Pfam" id="PF00162">
    <property type="entry name" value="PGK"/>
    <property type="match status" value="1"/>
</dbReference>
<evidence type="ECO:0000256" key="3">
    <source>
        <dbReference type="ARBA" id="ARBA00013061"/>
    </source>
</evidence>
<dbReference type="PANTHER" id="PTHR11406:SF23">
    <property type="entry name" value="PHOSPHOGLYCERATE KINASE 1, CHLOROPLASTIC-RELATED"/>
    <property type="match status" value="1"/>
</dbReference>
<comment type="catalytic activity">
    <reaction evidence="1 8">
        <text>(2R)-3-phosphoglycerate + ATP = (2R)-3-phospho-glyceroyl phosphate + ADP</text>
        <dbReference type="Rhea" id="RHEA:14801"/>
        <dbReference type="ChEBI" id="CHEBI:30616"/>
        <dbReference type="ChEBI" id="CHEBI:57604"/>
        <dbReference type="ChEBI" id="CHEBI:58272"/>
        <dbReference type="ChEBI" id="CHEBI:456216"/>
        <dbReference type="EC" id="2.7.2.3"/>
    </reaction>
</comment>
<evidence type="ECO:0000256" key="1">
    <source>
        <dbReference type="ARBA" id="ARBA00000642"/>
    </source>
</evidence>
<organism evidence="9 10">
    <name type="scientific">Candidatus Nitronauta litoralis</name>
    <dbReference type="NCBI Taxonomy" id="2705533"/>
    <lineage>
        <taxon>Bacteria</taxon>
        <taxon>Pseudomonadati</taxon>
        <taxon>Nitrospinota/Tectimicrobiota group</taxon>
        <taxon>Nitrospinota</taxon>
        <taxon>Nitrospinia</taxon>
        <taxon>Nitrospinales</taxon>
        <taxon>Nitrospinaceae</taxon>
        <taxon>Candidatus Nitronauta</taxon>
    </lineage>
</organism>
<reference evidence="9 10" key="1">
    <citation type="submission" date="2020-02" db="EMBL/GenBank/DDBJ databases">
        <title>Genomic and physiological characterization of two novel Nitrospinaceae genera.</title>
        <authorList>
            <person name="Mueller A.J."/>
            <person name="Jung M.-Y."/>
            <person name="Strachan C.R."/>
            <person name="Herbold C.W."/>
            <person name="Kirkegaard R.H."/>
            <person name="Daims H."/>
        </authorList>
    </citation>
    <scope>NUCLEOTIDE SEQUENCE [LARGE SCALE GENOMIC DNA]</scope>
    <source>
        <strain evidence="9">EB</strain>
    </source>
</reference>
<evidence type="ECO:0000256" key="4">
    <source>
        <dbReference type="ARBA" id="ARBA00022679"/>
    </source>
</evidence>
<evidence type="ECO:0000256" key="8">
    <source>
        <dbReference type="RuleBase" id="RU000532"/>
    </source>
</evidence>
<evidence type="ECO:0000256" key="6">
    <source>
        <dbReference type="ARBA" id="ARBA00022777"/>
    </source>
</evidence>
<evidence type="ECO:0000313" key="10">
    <source>
        <dbReference type="Proteomes" id="UP000594688"/>
    </source>
</evidence>
<evidence type="ECO:0000256" key="2">
    <source>
        <dbReference type="ARBA" id="ARBA00008982"/>
    </source>
</evidence>
<dbReference type="PRINTS" id="PR00477">
    <property type="entry name" value="PHGLYCKINASE"/>
</dbReference>
<keyword evidence="5" id="KW-0547">Nucleotide-binding</keyword>
<dbReference type="InterPro" id="IPR015824">
    <property type="entry name" value="Phosphoglycerate_kinase_N"/>
</dbReference>
<dbReference type="GO" id="GO:0005524">
    <property type="term" value="F:ATP binding"/>
    <property type="evidence" value="ECO:0007669"/>
    <property type="project" value="UniProtKB-KW"/>
</dbReference>
<sequence length="522" mass="59162">MDKLTKIPSLDSLESDNLIGKTIFIRVDFNVPMVPSAKGYRVLDDTRIRRFLDTTFRHIHKLTQGDCRIIIGSHLGRPHKRKDHQGWDGIFNIQYVCNHFDTLLRERYKDTYALFPPEVTDAHMTDSLGIIHKHQLPVGGIKFLPNLRYLLDPENTDNFREQFMQDVAQTSDVFINCAFGCSHRVSKSIKLLPQYMRQQGKIAVAGSLLKEEISRLGIFGKRVLAKPETTAVIAGGTKISDKIAILKTFVQARVKLIFIGGRMVNAFLLAKTQKNNLENLAIEQLPSKMWESKGEDDRKDLIREVQFAGEIILLAKKNKVMLIYPDDYKITKDFMETEYTIKEEPDFNEDFQLDLGPETIENYYLNILQEGAIENVFWNGPLGAYDHPQSDHYAEGSKQLAKILFAAAISDQKLSVVIGGGDSAAILNQLDCEELENLIRKQLLNQLNNQINREKLSIKLNSEDTYSIFNNFTSNFFVSTGGGASLEFLQKLLEDKCDSDIANYLPGTSILMDLKPETSQAA</sequence>
<dbReference type="KEGG" id="nli:G3M70_16720"/>
<dbReference type="GO" id="GO:0043531">
    <property type="term" value="F:ADP binding"/>
    <property type="evidence" value="ECO:0007669"/>
    <property type="project" value="TreeGrafter"/>
</dbReference>
<dbReference type="EMBL" id="CP048685">
    <property type="protein sequence ID" value="QPJ63426.1"/>
    <property type="molecule type" value="Genomic_DNA"/>
</dbReference>
<keyword evidence="7" id="KW-0067">ATP-binding</keyword>
<dbReference type="Gene3D" id="3.40.50.1260">
    <property type="entry name" value="Phosphoglycerate kinase, N-terminal domain"/>
    <property type="match status" value="2"/>
</dbReference>
<gene>
    <name evidence="9" type="ORF">G3M70_16720</name>
</gene>
<dbReference type="InterPro" id="IPR001576">
    <property type="entry name" value="Phosphoglycerate_kinase"/>
</dbReference>
<dbReference type="AlphaFoldDB" id="A0A7T0BYY4"/>
<dbReference type="GO" id="GO:0004618">
    <property type="term" value="F:phosphoglycerate kinase activity"/>
    <property type="evidence" value="ECO:0007669"/>
    <property type="project" value="UniProtKB-EC"/>
</dbReference>
<evidence type="ECO:0000256" key="5">
    <source>
        <dbReference type="ARBA" id="ARBA00022741"/>
    </source>
</evidence>
<keyword evidence="6 8" id="KW-0418">Kinase</keyword>
<dbReference type="InterPro" id="IPR036043">
    <property type="entry name" value="Phosphoglycerate_kinase_sf"/>
</dbReference>
<dbReference type="SUPFAM" id="SSF53748">
    <property type="entry name" value="Phosphoglycerate kinase"/>
    <property type="match status" value="1"/>
</dbReference>
<dbReference type="GO" id="GO:0006094">
    <property type="term" value="P:gluconeogenesis"/>
    <property type="evidence" value="ECO:0007669"/>
    <property type="project" value="TreeGrafter"/>
</dbReference>
<name>A0A7T0BYY4_9BACT</name>